<dbReference type="AlphaFoldDB" id="A0A0E0GUG5"/>
<dbReference type="eggNOG" id="ENOG502R6WI">
    <property type="taxonomic scope" value="Eukaryota"/>
</dbReference>
<evidence type="ECO:0000259" key="1">
    <source>
        <dbReference type="PROSITE" id="PS50181"/>
    </source>
</evidence>
<dbReference type="STRING" id="4536.A0A0E0GUG5"/>
<reference evidence="2" key="2">
    <citation type="submission" date="2018-04" db="EMBL/GenBank/DDBJ databases">
        <title>OnivRS2 (Oryza nivara Reference Sequence Version 2).</title>
        <authorList>
            <person name="Zhang J."/>
            <person name="Kudrna D."/>
            <person name="Lee S."/>
            <person name="Talag J."/>
            <person name="Rajasekar S."/>
            <person name="Welchert J."/>
            <person name="Hsing Y.-I."/>
            <person name="Wing R.A."/>
        </authorList>
    </citation>
    <scope>NUCLEOTIDE SEQUENCE [LARGE SCALE GENOMIC DNA]</scope>
    <source>
        <strain evidence="2">SL10</strain>
    </source>
</reference>
<dbReference type="InterPro" id="IPR056016">
    <property type="entry name" value="DUF7595"/>
</dbReference>
<dbReference type="Pfam" id="PF00646">
    <property type="entry name" value="F-box"/>
    <property type="match status" value="1"/>
</dbReference>
<accession>A0A0E0GUG5</accession>
<dbReference type="PANTHER" id="PTHR35828:SF28">
    <property type="entry name" value="F-BOX DOMAIN CONTAINING PROTEIN"/>
    <property type="match status" value="1"/>
</dbReference>
<dbReference type="SMART" id="SM00256">
    <property type="entry name" value="FBOX"/>
    <property type="match status" value="1"/>
</dbReference>
<dbReference type="OMA" id="HWICHKY"/>
<dbReference type="SUPFAM" id="SSF81383">
    <property type="entry name" value="F-box domain"/>
    <property type="match status" value="1"/>
</dbReference>
<proteinExistence type="predicted"/>
<evidence type="ECO:0000313" key="2">
    <source>
        <dbReference type="EnsemblPlants" id="ONIVA03G37490.1"/>
    </source>
</evidence>
<evidence type="ECO:0000313" key="3">
    <source>
        <dbReference type="Proteomes" id="UP000006591"/>
    </source>
</evidence>
<reference evidence="2" key="1">
    <citation type="submission" date="2015-04" db="UniProtKB">
        <authorList>
            <consortium name="EnsemblPlants"/>
        </authorList>
    </citation>
    <scope>IDENTIFICATION</scope>
    <source>
        <strain evidence="2">SL10</strain>
    </source>
</reference>
<dbReference type="InterPro" id="IPR036047">
    <property type="entry name" value="F-box-like_dom_sf"/>
</dbReference>
<dbReference type="Proteomes" id="UP000006591">
    <property type="component" value="Chromosome 3"/>
</dbReference>
<dbReference type="Pfam" id="PF24523">
    <property type="entry name" value="DUF7595"/>
    <property type="match status" value="1"/>
</dbReference>
<protein>
    <recommendedName>
        <fullName evidence="1">F-box domain-containing protein</fullName>
    </recommendedName>
</protein>
<dbReference type="Gramene" id="ONIVA03G37490.1">
    <property type="protein sequence ID" value="ONIVA03G37490.1"/>
    <property type="gene ID" value="ONIVA03G37490"/>
</dbReference>
<sequence>MSTKRRRACVCPNEVTTSTGSTGDLHACHETGAAAGDRSSSPSLLDLPLDVLLEIVARCDAATVLSLAATCKALRRIILGDDFRRRLALQAAANGGFDPALLLGVSYRLHEHGGAEDDRRLVQAYGRRARFDESLLGSFTPVASRDGILVLRREHRDASSGGGGAGQLCAIKTRPLELLVCNTLTGNTSSPPTLSFCDDDFTYPPALLTVAGAGAGCSFELLVADSHLTTQTYQSQNGKWGARRAIAMPPDHPRLGARVDGCSAAVTGRTVHWLCHKSRPNSGEHAFVVLSVDADTARGTVTELPRECIGGKTGAFDVHGLHLAGSAADGRLRLVAAGMQAISVWTLSPSPEAEEEADRWSQQAVAIHVQRGIGKTLFGESWKPIRLDESGRLRSTTRFMGFAERSGVGILWMEGGGGLARFSLATGELAVLRRAPAAGGVRDAGHVSCVFLHEVDLASLLRTMTCL</sequence>
<feature type="domain" description="F-box" evidence="1">
    <location>
        <begin position="41"/>
        <end position="87"/>
    </location>
</feature>
<dbReference type="HOGENOM" id="CLU_018793_3_0_1"/>
<dbReference type="InterPro" id="IPR001810">
    <property type="entry name" value="F-box_dom"/>
</dbReference>
<keyword evidence="3" id="KW-1185">Reference proteome</keyword>
<dbReference type="EnsemblPlants" id="ONIVA03G37490.1">
    <property type="protein sequence ID" value="ONIVA03G37490.1"/>
    <property type="gene ID" value="ONIVA03G37490"/>
</dbReference>
<organism evidence="2">
    <name type="scientific">Oryza nivara</name>
    <name type="common">Indian wild rice</name>
    <name type="synonym">Oryza sativa f. spontanea</name>
    <dbReference type="NCBI Taxonomy" id="4536"/>
    <lineage>
        <taxon>Eukaryota</taxon>
        <taxon>Viridiplantae</taxon>
        <taxon>Streptophyta</taxon>
        <taxon>Embryophyta</taxon>
        <taxon>Tracheophyta</taxon>
        <taxon>Spermatophyta</taxon>
        <taxon>Magnoliopsida</taxon>
        <taxon>Liliopsida</taxon>
        <taxon>Poales</taxon>
        <taxon>Poaceae</taxon>
        <taxon>BOP clade</taxon>
        <taxon>Oryzoideae</taxon>
        <taxon>Oryzeae</taxon>
        <taxon>Oryzinae</taxon>
        <taxon>Oryza</taxon>
    </lineage>
</organism>
<dbReference type="PROSITE" id="PS50181">
    <property type="entry name" value="FBOX"/>
    <property type="match status" value="1"/>
</dbReference>
<dbReference type="PANTHER" id="PTHR35828">
    <property type="entry name" value="OS08G0203800 PROTEIN-RELATED"/>
    <property type="match status" value="1"/>
</dbReference>
<name>A0A0E0GUG5_ORYNI</name>